<organism evidence="8 9">
    <name type="scientific">Zasmidium cellare</name>
    <name type="common">Wine cellar mold</name>
    <name type="synonym">Racodium cellare</name>
    <dbReference type="NCBI Taxonomy" id="395010"/>
    <lineage>
        <taxon>Eukaryota</taxon>
        <taxon>Fungi</taxon>
        <taxon>Dikarya</taxon>
        <taxon>Ascomycota</taxon>
        <taxon>Pezizomycotina</taxon>
        <taxon>Dothideomycetes</taxon>
        <taxon>Dothideomycetidae</taxon>
        <taxon>Mycosphaerellales</taxon>
        <taxon>Mycosphaerellaceae</taxon>
        <taxon>Zasmidium</taxon>
    </lineage>
</organism>
<keyword evidence="3" id="KW-0238">DNA-binding</keyword>
<dbReference type="InterPro" id="IPR007219">
    <property type="entry name" value="XnlR_reg_dom"/>
</dbReference>
<evidence type="ECO:0000313" key="9">
    <source>
        <dbReference type="Proteomes" id="UP001305779"/>
    </source>
</evidence>
<evidence type="ECO:0000313" key="8">
    <source>
        <dbReference type="EMBL" id="KAK4497577.1"/>
    </source>
</evidence>
<keyword evidence="6" id="KW-0472">Membrane</keyword>
<dbReference type="PANTHER" id="PTHR47171">
    <property type="entry name" value="FARA-RELATED"/>
    <property type="match status" value="1"/>
</dbReference>
<evidence type="ECO:0000256" key="4">
    <source>
        <dbReference type="ARBA" id="ARBA00023163"/>
    </source>
</evidence>
<evidence type="ECO:0000256" key="3">
    <source>
        <dbReference type="ARBA" id="ARBA00023125"/>
    </source>
</evidence>
<evidence type="ECO:0000256" key="1">
    <source>
        <dbReference type="ARBA" id="ARBA00022833"/>
    </source>
</evidence>
<evidence type="ECO:0000259" key="7">
    <source>
        <dbReference type="Pfam" id="PF04082"/>
    </source>
</evidence>
<evidence type="ECO:0000256" key="6">
    <source>
        <dbReference type="SAM" id="Phobius"/>
    </source>
</evidence>
<keyword evidence="2" id="KW-0805">Transcription regulation</keyword>
<protein>
    <recommendedName>
        <fullName evidence="7">Xylanolytic transcriptional activator regulatory domain-containing protein</fullName>
    </recommendedName>
</protein>
<keyword evidence="9" id="KW-1185">Reference proteome</keyword>
<keyword evidence="6" id="KW-0812">Transmembrane</keyword>
<keyword evidence="1" id="KW-0862">Zinc</keyword>
<dbReference type="PANTHER" id="PTHR47171:SF2">
    <property type="entry name" value="TRANSCRIPTION FACTOR, PUTATIVE-RELATED"/>
    <property type="match status" value="1"/>
</dbReference>
<keyword evidence="5" id="KW-0539">Nucleus</keyword>
<comment type="caution">
    <text evidence="8">The sequence shown here is derived from an EMBL/GenBank/DDBJ whole genome shotgun (WGS) entry which is preliminary data.</text>
</comment>
<proteinExistence type="predicted"/>
<sequence length="437" mass="48579">MARFQGAAIVPASDVLDQRPRIPVVRAVSTDKTANQSSATSSIQLQTLQLWRCFDLPSRSVHQGLVQSFLQRCYPWAPVVDKRDLEYQDGSPVSFLLIQAVFLAASRVSSAPSVASFATSEHFYERAKTLFYWSYEEDPLKIIAATILLQWMNPGGPEDVSLDSSSYWLAIGAGLARQISLQIEPSSNAEGSLRRRLWWALVSKEQGCVMLATYEFSARQLHLPYLVTLLVKARSVSRTCQISSSPTAVLTSSFVAGIFEDFLARNEIQFLGPIVGFYLLAAGVTLAGLLSHQPLHLYVQQDLDIVLRSLQELAKRWPSAMGVTRAIQHVSAATGGNGKQNSTLVWLDEDEERLFEGLHPPLCRLWEPYQSQCAKLPTSNQQDQDFEPMAPVQSPEQITSRSADFVGAADHYPSESFGYNGVGDWFLRDWSGDLNWA</sequence>
<evidence type="ECO:0000256" key="2">
    <source>
        <dbReference type="ARBA" id="ARBA00023015"/>
    </source>
</evidence>
<evidence type="ECO:0000256" key="5">
    <source>
        <dbReference type="ARBA" id="ARBA00023242"/>
    </source>
</evidence>
<name>A0ABR0E818_ZASCE</name>
<accession>A0ABR0E818</accession>
<keyword evidence="4" id="KW-0804">Transcription</keyword>
<dbReference type="Pfam" id="PF04082">
    <property type="entry name" value="Fungal_trans"/>
    <property type="match status" value="1"/>
</dbReference>
<dbReference type="CDD" id="cd12148">
    <property type="entry name" value="fungal_TF_MHR"/>
    <property type="match status" value="1"/>
</dbReference>
<keyword evidence="6" id="KW-1133">Transmembrane helix</keyword>
<dbReference type="InterPro" id="IPR052073">
    <property type="entry name" value="Amide_Lactam_Regulators"/>
</dbReference>
<feature type="domain" description="Xylanolytic transcriptional activator regulatory" evidence="7">
    <location>
        <begin position="67"/>
        <end position="200"/>
    </location>
</feature>
<dbReference type="EMBL" id="JAXOVC010000009">
    <property type="protein sequence ID" value="KAK4497577.1"/>
    <property type="molecule type" value="Genomic_DNA"/>
</dbReference>
<reference evidence="8 9" key="1">
    <citation type="journal article" date="2023" name="G3 (Bethesda)">
        <title>A chromosome-level genome assembly of Zasmidium syzygii isolated from banana leaves.</title>
        <authorList>
            <person name="van Westerhoven A.C."/>
            <person name="Mehrabi R."/>
            <person name="Talebi R."/>
            <person name="Steentjes M.B.F."/>
            <person name="Corcolon B."/>
            <person name="Chong P.A."/>
            <person name="Kema G.H.J."/>
            <person name="Seidl M.F."/>
        </authorList>
    </citation>
    <scope>NUCLEOTIDE SEQUENCE [LARGE SCALE GENOMIC DNA]</scope>
    <source>
        <strain evidence="8 9">P124</strain>
    </source>
</reference>
<dbReference type="Proteomes" id="UP001305779">
    <property type="component" value="Unassembled WGS sequence"/>
</dbReference>
<gene>
    <name evidence="8" type="ORF">PRZ48_012028</name>
</gene>
<feature type="transmembrane region" description="Helical" evidence="6">
    <location>
        <begin position="270"/>
        <end position="290"/>
    </location>
</feature>